<feature type="compositionally biased region" description="Low complexity" evidence="2">
    <location>
        <begin position="507"/>
        <end position="523"/>
    </location>
</feature>
<evidence type="ECO:0000256" key="2">
    <source>
        <dbReference type="SAM" id="MobiDB-lite"/>
    </source>
</evidence>
<dbReference type="EnsemblPlants" id="Pp3c3_6190V3.1">
    <property type="protein sequence ID" value="Pp3c3_6190V3.1"/>
    <property type="gene ID" value="Pp3c3_6190"/>
</dbReference>
<evidence type="ECO:0000256" key="1">
    <source>
        <dbReference type="SAM" id="Coils"/>
    </source>
</evidence>
<feature type="region of interest" description="Disordered" evidence="2">
    <location>
        <begin position="708"/>
        <end position="734"/>
    </location>
</feature>
<evidence type="ECO:0000313" key="5">
    <source>
        <dbReference type="Proteomes" id="UP000006727"/>
    </source>
</evidence>
<gene>
    <name evidence="4" type="primary">LOC112280623</name>
    <name evidence="3" type="ORF">PHYPA_004074</name>
</gene>
<feature type="compositionally biased region" description="Polar residues" evidence="2">
    <location>
        <begin position="709"/>
        <end position="734"/>
    </location>
</feature>
<evidence type="ECO:0000313" key="3">
    <source>
        <dbReference type="EMBL" id="PNR57081.1"/>
    </source>
</evidence>
<keyword evidence="5" id="KW-1185">Reference proteome</keyword>
<dbReference type="Gramene" id="Pp3c3_6190V3.1">
    <property type="protein sequence ID" value="Pp3c3_6190V3.1"/>
    <property type="gene ID" value="Pp3c3_6190"/>
</dbReference>
<name>A0A2K1KTI0_PHYPA</name>
<feature type="region of interest" description="Disordered" evidence="2">
    <location>
        <begin position="507"/>
        <end position="529"/>
    </location>
</feature>
<dbReference type="OrthoDB" id="1932581at2759"/>
<accession>A0A2K1KTI0</accession>
<keyword evidence="1" id="KW-0175">Coiled coil</keyword>
<proteinExistence type="predicted"/>
<protein>
    <submittedName>
        <fullName evidence="3 4">Uncharacterized protein</fullName>
    </submittedName>
</protein>
<reference evidence="3 5" key="1">
    <citation type="journal article" date="2008" name="Science">
        <title>The Physcomitrella genome reveals evolutionary insights into the conquest of land by plants.</title>
        <authorList>
            <person name="Rensing S."/>
            <person name="Lang D."/>
            <person name="Zimmer A."/>
            <person name="Terry A."/>
            <person name="Salamov A."/>
            <person name="Shapiro H."/>
            <person name="Nishiyama T."/>
            <person name="Perroud P.-F."/>
            <person name="Lindquist E."/>
            <person name="Kamisugi Y."/>
            <person name="Tanahashi T."/>
            <person name="Sakakibara K."/>
            <person name="Fujita T."/>
            <person name="Oishi K."/>
            <person name="Shin-I T."/>
            <person name="Kuroki Y."/>
            <person name="Toyoda A."/>
            <person name="Suzuki Y."/>
            <person name="Hashimoto A."/>
            <person name="Yamaguchi K."/>
            <person name="Sugano A."/>
            <person name="Kohara Y."/>
            <person name="Fujiyama A."/>
            <person name="Anterola A."/>
            <person name="Aoki S."/>
            <person name="Ashton N."/>
            <person name="Barbazuk W.B."/>
            <person name="Barker E."/>
            <person name="Bennetzen J."/>
            <person name="Bezanilla M."/>
            <person name="Blankenship R."/>
            <person name="Cho S.H."/>
            <person name="Dutcher S."/>
            <person name="Estelle M."/>
            <person name="Fawcett J.A."/>
            <person name="Gundlach H."/>
            <person name="Hanada K."/>
            <person name="Heyl A."/>
            <person name="Hicks K.A."/>
            <person name="Hugh J."/>
            <person name="Lohr M."/>
            <person name="Mayer K."/>
            <person name="Melkozernov A."/>
            <person name="Murata T."/>
            <person name="Nelson D."/>
            <person name="Pils B."/>
            <person name="Prigge M."/>
            <person name="Reiss B."/>
            <person name="Renner T."/>
            <person name="Rombauts S."/>
            <person name="Rushton P."/>
            <person name="Sanderfoot A."/>
            <person name="Schween G."/>
            <person name="Shiu S.-H."/>
            <person name="Stueber K."/>
            <person name="Theodoulou F.L."/>
            <person name="Tu H."/>
            <person name="Van de Peer Y."/>
            <person name="Verrier P.J."/>
            <person name="Waters E."/>
            <person name="Wood A."/>
            <person name="Yang L."/>
            <person name="Cove D."/>
            <person name="Cuming A."/>
            <person name="Hasebe M."/>
            <person name="Lucas S."/>
            <person name="Mishler D.B."/>
            <person name="Reski R."/>
            <person name="Grigoriev I."/>
            <person name="Quatrano R.S."/>
            <person name="Boore J.L."/>
        </authorList>
    </citation>
    <scope>NUCLEOTIDE SEQUENCE [LARGE SCALE GENOMIC DNA]</scope>
    <source>
        <strain evidence="4 5">cv. Gransden 2004</strain>
    </source>
</reference>
<dbReference type="RefSeq" id="XP_024372064.1">
    <property type="nucleotide sequence ID" value="XM_024516296.2"/>
</dbReference>
<organism evidence="3">
    <name type="scientific">Physcomitrium patens</name>
    <name type="common">Spreading-leaved earth moss</name>
    <name type="synonym">Physcomitrella patens</name>
    <dbReference type="NCBI Taxonomy" id="3218"/>
    <lineage>
        <taxon>Eukaryota</taxon>
        <taxon>Viridiplantae</taxon>
        <taxon>Streptophyta</taxon>
        <taxon>Embryophyta</taxon>
        <taxon>Bryophyta</taxon>
        <taxon>Bryophytina</taxon>
        <taxon>Bryopsida</taxon>
        <taxon>Funariidae</taxon>
        <taxon>Funariales</taxon>
        <taxon>Funariaceae</taxon>
        <taxon>Physcomitrium</taxon>
    </lineage>
</organism>
<dbReference type="Proteomes" id="UP000006727">
    <property type="component" value="Chromosome 3"/>
</dbReference>
<feature type="region of interest" description="Disordered" evidence="2">
    <location>
        <begin position="385"/>
        <end position="415"/>
    </location>
</feature>
<reference evidence="4" key="3">
    <citation type="submission" date="2020-12" db="UniProtKB">
        <authorList>
            <consortium name="EnsemblPlants"/>
        </authorList>
    </citation>
    <scope>IDENTIFICATION</scope>
</reference>
<dbReference type="PaxDb" id="3218-PP1S1_853V6.1"/>
<feature type="coiled-coil region" evidence="1">
    <location>
        <begin position="121"/>
        <end position="155"/>
    </location>
</feature>
<dbReference type="GeneID" id="112280623"/>
<sequence>MGWLWACLGSGPDFLPKLCSEKSVKCSKSQQAKVSNKPHDLRLHPFTHRLPRYGCRDYDHPHLQSVPRTGRCGEDENTEAFKIPTTSVNTCISINTLKKASERSLESSFRREFGIARRSDVDDLKDEVAELRRRLASEEAEAKKLREEVSHLRSCGVVQTAKDVPDELVNQDLQRKETCDASGHAKENDEQHHTGIAPIKQLRKCLSGPMLLDAHHNTSKHCSDTDALVGRACNDSHRVGPSPKSYSLSQKAMYGQSDLTRNTSRQVEEGFVASGAASKSSKNTLASDLLQYPSAEVAAWTSQTVVDQASFEGHGEGMARDLVILDSMDVHWIEVANAPCPGGYPINVQSDVKNDLIGCGELPQGSSRVASTEIYASVMNSQSLRGERHLKSRSWSGSEPSEELSKDQSSVHSNLSPAFTSDQIEAHLALAVAAFNQQKREIEVKHQSFCREPPSSSITSAPLSNPGPVIGFFRRSRKRSRVLSNRVFHQRSLSPVKEALSIEEIAWSSQSSSSKTEPESASQLEHSVQSSEFGPSRFCTTLTKGSQAQHLSVEAACLAELPPVKTQLEEHVDELDESLYASVEDATLAPIPCSSPSLSPRKRSASAALDTMVALKGISKRKAERRYDVEDSVDGFPNGAGWEGEDNDTLDHRRTSFSLLGKYSRTSGPQTIRVGLRDPSSSPASSADFVDEKFSTLNLPSVTFKPPSQDLSLMTPSTLKQRSPSPLELCTSSPLEQWTPSPQKYLDVSPTNERSWYCDAIDAIQSISDMRSSKERRLLTESVSLGNSPVSREKINPQAGCPRPLQAISAERKALRRAFSWYLAGHDERMKTFGLVESLPQKRSDKMVKEKDGGVHCRDTLPKNETSDRQLVCPVNKTDVVLHTRGSSDSDSGDSGSATFSIDLNQGDSPSQNGNGCVAADARDGITTSASSRAGIDKENAAARVRQEPCKSILQISEQSSLSNNKHFRCSQDIVPERSILGSMPFNHWDKNPTDLYNAESRVEWRATAIPSSRSY</sequence>
<feature type="compositionally biased region" description="Polar residues" evidence="2">
    <location>
        <begin position="898"/>
        <end position="915"/>
    </location>
</feature>
<feature type="region of interest" description="Disordered" evidence="2">
    <location>
        <begin position="883"/>
        <end position="920"/>
    </location>
</feature>
<dbReference type="EMBL" id="ABEU02000003">
    <property type="protein sequence ID" value="PNR57081.1"/>
    <property type="molecule type" value="Genomic_DNA"/>
</dbReference>
<dbReference type="Gramene" id="Pp3c3_6190V3.2">
    <property type="protein sequence ID" value="Pp3c3_6190V3.2"/>
    <property type="gene ID" value="Pp3c3_6190"/>
</dbReference>
<feature type="region of interest" description="Disordered" evidence="2">
    <location>
        <begin position="845"/>
        <end position="868"/>
    </location>
</feature>
<dbReference type="EnsemblPlants" id="Pp3c3_6190V3.2">
    <property type="protein sequence ID" value="Pp3c3_6190V3.2"/>
    <property type="gene ID" value="Pp3c3_6190"/>
</dbReference>
<evidence type="ECO:0000313" key="4">
    <source>
        <dbReference type="EnsemblPlants" id="Pp3c3_6190V3.1"/>
    </source>
</evidence>
<reference evidence="3 5" key="2">
    <citation type="journal article" date="2018" name="Plant J.">
        <title>The Physcomitrella patens chromosome-scale assembly reveals moss genome structure and evolution.</title>
        <authorList>
            <person name="Lang D."/>
            <person name="Ullrich K.K."/>
            <person name="Murat F."/>
            <person name="Fuchs J."/>
            <person name="Jenkins J."/>
            <person name="Haas F.B."/>
            <person name="Piednoel M."/>
            <person name="Gundlach H."/>
            <person name="Van Bel M."/>
            <person name="Meyberg R."/>
            <person name="Vives C."/>
            <person name="Morata J."/>
            <person name="Symeonidi A."/>
            <person name="Hiss M."/>
            <person name="Muchero W."/>
            <person name="Kamisugi Y."/>
            <person name="Saleh O."/>
            <person name="Blanc G."/>
            <person name="Decker E.L."/>
            <person name="van Gessel N."/>
            <person name="Grimwood J."/>
            <person name="Hayes R.D."/>
            <person name="Graham S.W."/>
            <person name="Gunter L.E."/>
            <person name="McDaniel S.F."/>
            <person name="Hoernstein S.N.W."/>
            <person name="Larsson A."/>
            <person name="Li F.W."/>
            <person name="Perroud P.F."/>
            <person name="Phillips J."/>
            <person name="Ranjan P."/>
            <person name="Rokshar D.S."/>
            <person name="Rothfels C.J."/>
            <person name="Schneider L."/>
            <person name="Shu S."/>
            <person name="Stevenson D.W."/>
            <person name="Thummler F."/>
            <person name="Tillich M."/>
            <person name="Villarreal Aguilar J.C."/>
            <person name="Widiez T."/>
            <person name="Wong G.K."/>
            <person name="Wymore A."/>
            <person name="Zhang Y."/>
            <person name="Zimmer A.D."/>
            <person name="Quatrano R.S."/>
            <person name="Mayer K.F.X."/>
            <person name="Goodstein D."/>
            <person name="Casacuberta J.M."/>
            <person name="Vandepoele K."/>
            <person name="Reski R."/>
            <person name="Cuming A.C."/>
            <person name="Tuskan G.A."/>
            <person name="Maumus F."/>
            <person name="Salse J."/>
            <person name="Schmutz J."/>
            <person name="Rensing S.A."/>
        </authorList>
    </citation>
    <scope>NUCLEOTIDE SEQUENCE [LARGE SCALE GENOMIC DNA]</scope>
    <source>
        <strain evidence="4 5">cv. Gransden 2004</strain>
    </source>
</reference>
<dbReference type="AlphaFoldDB" id="A0A2K1KTI0"/>
<dbReference type="KEGG" id="ppp:112280623"/>